<reference evidence="3" key="1">
    <citation type="submission" date="2023-11" db="EMBL/GenBank/DDBJ databases">
        <authorList>
            <person name="Alioto T."/>
            <person name="Alioto T."/>
            <person name="Gomez Garrido J."/>
        </authorList>
    </citation>
    <scope>NUCLEOTIDE SEQUENCE</scope>
</reference>
<evidence type="ECO:0000256" key="2">
    <source>
        <dbReference type="ARBA" id="ARBA00023002"/>
    </source>
</evidence>
<dbReference type="Gene3D" id="3.40.50.720">
    <property type="entry name" value="NAD(P)-binding Rossmann-like Domain"/>
    <property type="match status" value="1"/>
</dbReference>
<comment type="similarity">
    <text evidence="1">Belongs to the short-chain dehydrogenases/reductases (SDR) family.</text>
</comment>
<dbReference type="SUPFAM" id="SSF51735">
    <property type="entry name" value="NAD(P)-binding Rossmann-fold domains"/>
    <property type="match status" value="1"/>
</dbReference>
<dbReference type="GO" id="GO:0016491">
    <property type="term" value="F:oxidoreductase activity"/>
    <property type="evidence" value="ECO:0007669"/>
    <property type="project" value="UniProtKB-KW"/>
</dbReference>
<organism evidence="3 4">
    <name type="scientific">Lecanosticta acicola</name>
    <dbReference type="NCBI Taxonomy" id="111012"/>
    <lineage>
        <taxon>Eukaryota</taxon>
        <taxon>Fungi</taxon>
        <taxon>Dikarya</taxon>
        <taxon>Ascomycota</taxon>
        <taxon>Pezizomycotina</taxon>
        <taxon>Dothideomycetes</taxon>
        <taxon>Dothideomycetidae</taxon>
        <taxon>Mycosphaerellales</taxon>
        <taxon>Mycosphaerellaceae</taxon>
        <taxon>Lecanosticta</taxon>
    </lineage>
</organism>
<proteinExistence type="inferred from homology"/>
<dbReference type="Pfam" id="PF00106">
    <property type="entry name" value="adh_short"/>
    <property type="match status" value="1"/>
</dbReference>
<protein>
    <recommendedName>
        <fullName evidence="5">Retinol dehydrogenase 12</fullName>
    </recommendedName>
</protein>
<dbReference type="PRINTS" id="PR00081">
    <property type="entry name" value="GDHRDH"/>
</dbReference>
<evidence type="ECO:0000313" key="3">
    <source>
        <dbReference type="EMBL" id="CAK3959936.1"/>
    </source>
</evidence>
<dbReference type="InterPro" id="IPR002347">
    <property type="entry name" value="SDR_fam"/>
</dbReference>
<comment type="caution">
    <text evidence="3">The sequence shown here is derived from an EMBL/GenBank/DDBJ whole genome shotgun (WGS) entry which is preliminary data.</text>
</comment>
<keyword evidence="4" id="KW-1185">Reference proteome</keyword>
<keyword evidence="2" id="KW-0560">Oxidoreductase</keyword>
<evidence type="ECO:0000256" key="1">
    <source>
        <dbReference type="ARBA" id="ARBA00006484"/>
    </source>
</evidence>
<gene>
    <name evidence="3" type="ORF">LECACI_7A003412</name>
</gene>
<dbReference type="Proteomes" id="UP001296104">
    <property type="component" value="Unassembled WGS sequence"/>
</dbReference>
<dbReference type="PANTHER" id="PTHR24320">
    <property type="entry name" value="RETINOL DEHYDROGENASE"/>
    <property type="match status" value="1"/>
</dbReference>
<evidence type="ECO:0008006" key="5">
    <source>
        <dbReference type="Google" id="ProtNLM"/>
    </source>
</evidence>
<evidence type="ECO:0000313" key="4">
    <source>
        <dbReference type="Proteomes" id="UP001296104"/>
    </source>
</evidence>
<dbReference type="PANTHER" id="PTHR24320:SF33">
    <property type="entry name" value="OXIDOREDUCTASE BLI-4, MITOCHONDRIAL-RELATED"/>
    <property type="match status" value="1"/>
</dbReference>
<accession>A0AAI9E9T6</accession>
<dbReference type="InterPro" id="IPR036291">
    <property type="entry name" value="NAD(P)-bd_dom_sf"/>
</dbReference>
<sequence length="338" mass="36689">MSSTIRAAQTTLSENLGGIAQKAAPAGTEFSLEDVPDQTDKVAVITGGSEGIGYGVSHTLLSKNISKLFILSVSKEVVDSAKDAVKEELGEDKAARTTWIQCDLSDWKRVVQVAKEISDSTDRLDILINNAARGIMSFQLTDYGVDRHMAVSHMGHVVLTSHLLPLLKQTAQREEFVRIVNMASNAHQQAPKETKFQSLSEINQDHGPTAIYGRAKLAAILYSKYLSRHLPPNILANATHPGVVNTKMSLEDIHEPYPLAGYLMSTALRPFKKSQFEGALSTLYASTVTTSSGEYICPPAAPEAGSEAANSDELGENLMKLTREVTVQKGGLEPFKDY</sequence>
<name>A0AAI9E9T6_9PEZI</name>
<dbReference type="EMBL" id="CAVMBE010000016">
    <property type="protein sequence ID" value="CAK3959936.1"/>
    <property type="molecule type" value="Genomic_DNA"/>
</dbReference>
<dbReference type="AlphaFoldDB" id="A0AAI9E9T6"/>